<dbReference type="Gene3D" id="2.60.40.10">
    <property type="entry name" value="Immunoglobulins"/>
    <property type="match status" value="2"/>
</dbReference>
<accession>A0A2A4G3N6</accession>
<keyword evidence="2" id="KW-1185">Reference proteome</keyword>
<proteinExistence type="predicted"/>
<dbReference type="InterPro" id="IPR013783">
    <property type="entry name" value="Ig-like_fold"/>
</dbReference>
<dbReference type="SUPFAM" id="SSF49265">
    <property type="entry name" value="Fibronectin type III"/>
    <property type="match status" value="1"/>
</dbReference>
<dbReference type="OrthoDB" id="789771at2"/>
<reference evidence="1 2" key="1">
    <citation type="submission" date="2017-04" db="EMBL/GenBank/DDBJ databases">
        <title>A new member of the family Flavobacteriaceae isolated from ascidians.</title>
        <authorList>
            <person name="Chen L."/>
        </authorList>
    </citation>
    <scope>NUCLEOTIDE SEQUENCE [LARGE SCALE GENOMIC DNA]</scope>
    <source>
        <strain evidence="1 2">HQA918</strain>
    </source>
</reference>
<gene>
    <name evidence="1" type="ORF">B7P33_18350</name>
</gene>
<evidence type="ECO:0008006" key="3">
    <source>
        <dbReference type="Google" id="ProtNLM"/>
    </source>
</evidence>
<name>A0A2A4G3N6_9FLAO</name>
<dbReference type="RefSeq" id="WP_097443682.1">
    <property type="nucleotide sequence ID" value="NZ_NBWU01000008.1"/>
</dbReference>
<evidence type="ECO:0000313" key="1">
    <source>
        <dbReference type="EMBL" id="PCE62594.1"/>
    </source>
</evidence>
<dbReference type="InterPro" id="IPR036116">
    <property type="entry name" value="FN3_sf"/>
</dbReference>
<dbReference type="PROSITE" id="PS51257">
    <property type="entry name" value="PROKAR_LIPOPROTEIN"/>
    <property type="match status" value="1"/>
</dbReference>
<dbReference type="AlphaFoldDB" id="A0A2A4G3N6"/>
<sequence length="229" mass="25618">MKKMTLLGFLFILFSCERDVDIAKLTFTLEKAELIFPEDQSECTTGKIVSDTESEIDFNWSDVDGAEGYILVLTNLTSGEVRHFEPTESELPSTLHRGTPYSWKVLTYAENGTNVSESETASFYNAGPGIESFAPFPAQAISPKNEEQLNLTNNGISLSWESTDLDNDLVDYHVYFGDDENPILHTENHIDNSIFISDVAPGTYYWRIVTNDAQGNSVSSEIFKCIIID</sequence>
<protein>
    <recommendedName>
        <fullName evidence="3">Fibronectin type-III domain-containing protein</fullName>
    </recommendedName>
</protein>
<evidence type="ECO:0000313" key="2">
    <source>
        <dbReference type="Proteomes" id="UP000219559"/>
    </source>
</evidence>
<dbReference type="EMBL" id="NBWU01000008">
    <property type="protein sequence ID" value="PCE62594.1"/>
    <property type="molecule type" value="Genomic_DNA"/>
</dbReference>
<dbReference type="Proteomes" id="UP000219559">
    <property type="component" value="Unassembled WGS sequence"/>
</dbReference>
<comment type="caution">
    <text evidence="1">The sequence shown here is derived from an EMBL/GenBank/DDBJ whole genome shotgun (WGS) entry which is preliminary data.</text>
</comment>
<organism evidence="1 2">
    <name type="scientific">Sediminicola luteus</name>
    <dbReference type="NCBI Taxonomy" id="319238"/>
    <lineage>
        <taxon>Bacteria</taxon>
        <taxon>Pseudomonadati</taxon>
        <taxon>Bacteroidota</taxon>
        <taxon>Flavobacteriia</taxon>
        <taxon>Flavobacteriales</taxon>
        <taxon>Flavobacteriaceae</taxon>
        <taxon>Sediminicola</taxon>
    </lineage>
</organism>